<feature type="compositionally biased region" description="Polar residues" evidence="1">
    <location>
        <begin position="937"/>
        <end position="946"/>
    </location>
</feature>
<feature type="compositionally biased region" description="Polar residues" evidence="1">
    <location>
        <begin position="238"/>
        <end position="256"/>
    </location>
</feature>
<gene>
    <name evidence="2" type="ORF">PDIGIT_LOCUS11423</name>
</gene>
<feature type="compositionally biased region" description="Pro residues" evidence="1">
    <location>
        <begin position="502"/>
        <end position="524"/>
    </location>
</feature>
<sequence length="990" mass="106943">MYLPVRVFCKTPHHIPIIFNIANAVYSRYVFEFNCGIEVEGRIEWRQTSRASVPYPVQSTTPASTNGKQSATTPPLVPSRFVNFSSPKQITAQHDTSQSGKQSDASRPTRLMSRQRAPLSPRHELYSGSPPSSPPPVVPKASSDSHICGQEQIDVGVKTDDGATPSLTITAAPPSSETPVETRDGLVSPLLQTLTQELDQELTNLHEDLCGNNFKANQITGSDSSKKQSPTDIEQGNIATEKQEGVNQPKPTTTANDGLLHAHLRGGGSLRPASTSSIDSSIRSWNAANPSNEYEVEEEKPTDEPSLIVAPSQDAAVGATSTVAYPPNPPTSVHGSESYSSIGAGGEVSPSESKSPVGLARKIQERPSSELRLKQNMGGYTEDLAEKEGSTLGVSDFIPDSPRTSPFKSLWDPIPGSNERRNAESTSPSALPLTESAKDETSTISQAPRQPPPPQIPMNSATSKPEGSTTHGSASPPSTESPRQEGTARGHRRQFSIIMNAPPQPPTAIPPEQPIRSPPPPYRSPRPDELHLDYASIATGGPVTPTSPTHPDRQEINYTDFLSESGGRDTLDMTKRTRRMSPFSPYDAPPRRTHQRRSAVSERSRWSGGNFDEIEPGDSISTVGAEPARRNNASTTPTAAKSTPVAVLATLNEEPVPRGGEVEDAQGAQERGPHSEINRIYQEHSEEIRAITHDAYKPDFQKQVEINGALERLQENLQRAWEQQRQQIQEEENARHIRGAPSPGQFPQPLQTQTQQVPSQQHEQREPQNTDIPQPHGTPQDDHHRYPRLHSATKKLGRMLRWTLAVPGDIYVKSHSSSLPAPLHPPRPAAPAPAPTGGITVPDSRPTPQTYSHDPRPHTASPLHASGNVGDSGENHPLRPVHQHRQYRATMSTVPDQTTRKAHKRRSLSSLFHPHSPALGRANRAGQAEQGPLSPPFATSETTYVNSPVGHGGGKKAGLAEENARKGGAGGEGGGSGYAASSVTQWPMGS</sequence>
<feature type="compositionally biased region" description="Basic and acidic residues" evidence="1">
    <location>
        <begin position="566"/>
        <end position="575"/>
    </location>
</feature>
<feature type="region of interest" description="Disordered" evidence="1">
    <location>
        <begin position="816"/>
        <end position="990"/>
    </location>
</feature>
<feature type="compositionally biased region" description="Polar residues" evidence="1">
    <location>
        <begin position="82"/>
        <end position="106"/>
    </location>
</feature>
<reference evidence="2" key="1">
    <citation type="submission" date="2023-01" db="EMBL/GenBank/DDBJ databases">
        <authorList>
            <person name="Van Ghelder C."/>
            <person name="Rancurel C."/>
        </authorList>
    </citation>
    <scope>NUCLEOTIDE SEQUENCE</scope>
    <source>
        <strain evidence="2">CNCM I-4278</strain>
    </source>
</reference>
<feature type="compositionally biased region" description="Low complexity" evidence="1">
    <location>
        <begin position="743"/>
        <end position="761"/>
    </location>
</feature>
<keyword evidence="3" id="KW-1185">Reference proteome</keyword>
<feature type="compositionally biased region" description="Low complexity" evidence="1">
    <location>
        <begin position="274"/>
        <end position="284"/>
    </location>
</feature>
<feature type="compositionally biased region" description="Polar residues" evidence="1">
    <location>
        <begin position="55"/>
        <end position="73"/>
    </location>
</feature>
<feature type="region of interest" description="Disordered" evidence="1">
    <location>
        <begin position="158"/>
        <end position="182"/>
    </location>
</feature>
<evidence type="ECO:0000313" key="3">
    <source>
        <dbReference type="Proteomes" id="UP001152607"/>
    </source>
</evidence>
<comment type="caution">
    <text evidence="2">The sequence shown here is derived from an EMBL/GenBank/DDBJ whole genome shotgun (WGS) entry which is preliminary data.</text>
</comment>
<proteinExistence type="predicted"/>
<feature type="compositionally biased region" description="Pro residues" evidence="1">
    <location>
        <begin position="822"/>
        <end position="834"/>
    </location>
</feature>
<dbReference type="Proteomes" id="UP001152607">
    <property type="component" value="Unassembled WGS sequence"/>
</dbReference>
<evidence type="ECO:0000256" key="1">
    <source>
        <dbReference type="SAM" id="MobiDB-lite"/>
    </source>
</evidence>
<organism evidence="2 3">
    <name type="scientific">Periconia digitata</name>
    <dbReference type="NCBI Taxonomy" id="1303443"/>
    <lineage>
        <taxon>Eukaryota</taxon>
        <taxon>Fungi</taxon>
        <taxon>Dikarya</taxon>
        <taxon>Ascomycota</taxon>
        <taxon>Pezizomycotina</taxon>
        <taxon>Dothideomycetes</taxon>
        <taxon>Pleosporomycetidae</taxon>
        <taxon>Pleosporales</taxon>
        <taxon>Massarineae</taxon>
        <taxon>Periconiaceae</taxon>
        <taxon>Periconia</taxon>
    </lineage>
</organism>
<dbReference type="EMBL" id="CAOQHR010000008">
    <property type="protein sequence ID" value="CAI6338295.1"/>
    <property type="molecule type" value="Genomic_DNA"/>
</dbReference>
<protein>
    <submittedName>
        <fullName evidence="2">Uncharacterized protein</fullName>
    </submittedName>
</protein>
<feature type="compositionally biased region" description="Gly residues" evidence="1">
    <location>
        <begin position="967"/>
        <end position="977"/>
    </location>
</feature>
<feature type="compositionally biased region" description="Basic and acidic residues" evidence="1">
    <location>
        <begin position="362"/>
        <end position="373"/>
    </location>
</feature>
<evidence type="ECO:0000313" key="2">
    <source>
        <dbReference type="EMBL" id="CAI6338295.1"/>
    </source>
</evidence>
<feature type="compositionally biased region" description="Basic and acidic residues" evidence="1">
    <location>
        <begin position="671"/>
        <end position="694"/>
    </location>
</feature>
<name>A0A9W4ULQ5_9PLEO</name>
<dbReference type="AlphaFoldDB" id="A0A9W4ULQ5"/>
<feature type="region of interest" description="Disordered" evidence="1">
    <location>
        <begin position="55"/>
        <end position="145"/>
    </location>
</feature>
<feature type="compositionally biased region" description="Polar residues" evidence="1">
    <location>
        <begin position="331"/>
        <end position="341"/>
    </location>
</feature>
<feature type="region of interest" description="Disordered" evidence="1">
    <location>
        <begin position="320"/>
        <end position="694"/>
    </location>
</feature>
<feature type="compositionally biased region" description="Low complexity" evidence="1">
    <location>
        <begin position="633"/>
        <end position="647"/>
    </location>
</feature>
<feature type="region of interest" description="Disordered" evidence="1">
    <location>
        <begin position="719"/>
        <end position="787"/>
    </location>
</feature>
<feature type="region of interest" description="Disordered" evidence="1">
    <location>
        <begin position="238"/>
        <end position="306"/>
    </location>
</feature>
<feature type="compositionally biased region" description="Polar residues" evidence="1">
    <location>
        <begin position="165"/>
        <end position="179"/>
    </location>
</feature>
<accession>A0A9W4ULQ5</accession>
<feature type="compositionally biased region" description="Polar residues" evidence="1">
    <location>
        <begin position="458"/>
        <end position="481"/>
    </location>
</feature>